<feature type="coiled-coil region" evidence="5">
    <location>
        <begin position="414"/>
        <end position="467"/>
    </location>
</feature>
<feature type="domain" description="Cytochrome c" evidence="6">
    <location>
        <begin position="39"/>
        <end position="134"/>
    </location>
</feature>
<sequence>MYFCAKCFDGQFPGTGKALRYTFMLWLYLAVSFGQAAAQGLEPSKATFESTVAVIFEKHCIGCHTAGIEKGEFSISTSTDLVDNQYVLAGDPDGSYLLDLVTPADDAAAEMPKDSPPLSAAEIATLRNWIAEGAHWPDDFVVREKPKAGDSWWSLQPLRTPPPSELHNPENLQSHEASVATAASRIDELLAVQLRKAGLASNPPADRRVLIRRATYDLTGLPPSAQEVANFVSDQSENAFEKVVDRLLASPHYGERWGRHWLDVVRFGESNGYERNEIHNNAWPFRDYIIRSLNQDKPFDRLITEHLAGDVVAPGDPNVEVGSAFLVLGPYDDVGNQDAVQAAQIRANTLDEMIRTTTEAFLGLTVGCARCHDHKFDPILARDYYQFYSTFAGTRHASRTIATEEQAAARQAELQPLQDELKTLHQQQAALEEELAAQQDVEQPPSGKELEAKLGDLKERLSQVQASIAKVEEYPNWWIGQHVAADAVGPFHIFVGGDPQRLGEAIQPASLVALSEVAPSYQLPVDSSEGARRLKLAEWLTDAKNPLTPRVLVNRIWQYHFGIGIVDTPSDFGYMGGRPSHPELLDWLALELLENQWRIKPIHKLIMMSRAYQQSSDYVEAAGRIDGESRLLWRFPPRRLTAEEIRDTWLAVSGALDLRMGGAGFRLFRYSQDNVATYYPLDEHPPETYRRAIYHQTTRATRTDMMSDFDQPDCAFATPRRASTTTPLQALTSLNHRFVQDMSNLLASRIDGRLPKTDEGRVAIAFELCYARPPESDELLVCTEMLSEHGLAALCRVLLNTSELIYVE</sequence>
<reference evidence="7 8" key="1">
    <citation type="submission" date="2019-02" db="EMBL/GenBank/DDBJ databases">
        <title>Deep-cultivation of Planctomycetes and their phenomic and genomic characterization uncovers novel biology.</title>
        <authorList>
            <person name="Wiegand S."/>
            <person name="Jogler M."/>
            <person name="Boedeker C."/>
            <person name="Pinto D."/>
            <person name="Vollmers J."/>
            <person name="Rivas-Marin E."/>
            <person name="Kohn T."/>
            <person name="Peeters S.H."/>
            <person name="Heuer A."/>
            <person name="Rast P."/>
            <person name="Oberbeckmann S."/>
            <person name="Bunk B."/>
            <person name="Jeske O."/>
            <person name="Meyerdierks A."/>
            <person name="Storesund J.E."/>
            <person name="Kallscheuer N."/>
            <person name="Luecker S."/>
            <person name="Lage O.M."/>
            <person name="Pohl T."/>
            <person name="Merkel B.J."/>
            <person name="Hornburger P."/>
            <person name="Mueller R.-W."/>
            <person name="Bruemmer F."/>
            <person name="Labrenz M."/>
            <person name="Spormann A.M."/>
            <person name="Op den Camp H."/>
            <person name="Overmann J."/>
            <person name="Amann R."/>
            <person name="Jetten M.S.M."/>
            <person name="Mascher T."/>
            <person name="Medema M.H."/>
            <person name="Devos D.P."/>
            <person name="Kaster A.-K."/>
            <person name="Ovreas L."/>
            <person name="Rohde M."/>
            <person name="Galperin M.Y."/>
            <person name="Jogler C."/>
        </authorList>
    </citation>
    <scope>NUCLEOTIDE SEQUENCE [LARGE SCALE GENOMIC DNA]</scope>
    <source>
        <strain evidence="7 8">Q31a</strain>
    </source>
</reference>
<dbReference type="KEGG" id="ahel:Q31a_28900"/>
<evidence type="ECO:0000256" key="1">
    <source>
        <dbReference type="ARBA" id="ARBA00022617"/>
    </source>
</evidence>
<proteinExistence type="predicted"/>
<evidence type="ECO:0000259" key="6">
    <source>
        <dbReference type="PROSITE" id="PS51007"/>
    </source>
</evidence>
<dbReference type="InterPro" id="IPR011429">
    <property type="entry name" value="Cyt_c_Planctomycete-type"/>
</dbReference>
<dbReference type="Pfam" id="PF07635">
    <property type="entry name" value="PSCyt1"/>
    <property type="match status" value="1"/>
</dbReference>
<dbReference type="Pfam" id="PF07587">
    <property type="entry name" value="PSD1"/>
    <property type="match status" value="1"/>
</dbReference>
<dbReference type="PANTHER" id="PTHR35889:SF3">
    <property type="entry name" value="F-BOX DOMAIN-CONTAINING PROTEIN"/>
    <property type="match status" value="1"/>
</dbReference>
<dbReference type="InterPro" id="IPR036909">
    <property type="entry name" value="Cyt_c-like_dom_sf"/>
</dbReference>
<dbReference type="Proteomes" id="UP000318017">
    <property type="component" value="Chromosome"/>
</dbReference>
<organism evidence="7 8">
    <name type="scientific">Aureliella helgolandensis</name>
    <dbReference type="NCBI Taxonomy" id="2527968"/>
    <lineage>
        <taxon>Bacteria</taxon>
        <taxon>Pseudomonadati</taxon>
        <taxon>Planctomycetota</taxon>
        <taxon>Planctomycetia</taxon>
        <taxon>Pirellulales</taxon>
        <taxon>Pirellulaceae</taxon>
        <taxon>Aureliella</taxon>
    </lineage>
</organism>
<dbReference type="InterPro" id="IPR022655">
    <property type="entry name" value="DUF1553"/>
</dbReference>
<keyword evidence="1 4" id="KW-0349">Heme</keyword>
<dbReference type="GO" id="GO:0046872">
    <property type="term" value="F:metal ion binding"/>
    <property type="evidence" value="ECO:0007669"/>
    <property type="project" value="UniProtKB-KW"/>
</dbReference>
<dbReference type="PANTHER" id="PTHR35889">
    <property type="entry name" value="CYCLOINULO-OLIGOSACCHARIDE FRUCTANOTRANSFERASE-RELATED"/>
    <property type="match status" value="1"/>
</dbReference>
<dbReference type="GO" id="GO:0009055">
    <property type="term" value="F:electron transfer activity"/>
    <property type="evidence" value="ECO:0007669"/>
    <property type="project" value="InterPro"/>
</dbReference>
<evidence type="ECO:0000313" key="7">
    <source>
        <dbReference type="EMBL" id="QDV24570.1"/>
    </source>
</evidence>
<gene>
    <name evidence="7" type="ORF">Q31a_28900</name>
</gene>
<name>A0A518G7L1_9BACT</name>
<evidence type="ECO:0000256" key="3">
    <source>
        <dbReference type="ARBA" id="ARBA00023004"/>
    </source>
</evidence>
<dbReference type="PROSITE" id="PS51007">
    <property type="entry name" value="CYTC"/>
    <property type="match status" value="1"/>
</dbReference>
<dbReference type="GO" id="GO:0020037">
    <property type="term" value="F:heme binding"/>
    <property type="evidence" value="ECO:0007669"/>
    <property type="project" value="InterPro"/>
</dbReference>
<keyword evidence="5" id="KW-0175">Coiled coil</keyword>
<accession>A0A518G7L1</accession>
<protein>
    <recommendedName>
        <fullName evidence="6">Cytochrome c domain-containing protein</fullName>
    </recommendedName>
</protein>
<dbReference type="Pfam" id="PF07583">
    <property type="entry name" value="PSCyt2"/>
    <property type="match status" value="1"/>
</dbReference>
<dbReference type="AlphaFoldDB" id="A0A518G7L1"/>
<dbReference type="InterPro" id="IPR011444">
    <property type="entry name" value="DUF1549"/>
</dbReference>
<evidence type="ECO:0000256" key="5">
    <source>
        <dbReference type="SAM" id="Coils"/>
    </source>
</evidence>
<keyword evidence="8" id="KW-1185">Reference proteome</keyword>
<keyword evidence="2 4" id="KW-0479">Metal-binding</keyword>
<dbReference type="InterPro" id="IPR009056">
    <property type="entry name" value="Cyt_c-like_dom"/>
</dbReference>
<keyword evidence="3 4" id="KW-0408">Iron</keyword>
<dbReference type="EMBL" id="CP036298">
    <property type="protein sequence ID" value="QDV24570.1"/>
    <property type="molecule type" value="Genomic_DNA"/>
</dbReference>
<evidence type="ECO:0000256" key="2">
    <source>
        <dbReference type="ARBA" id="ARBA00022723"/>
    </source>
</evidence>
<dbReference type="SUPFAM" id="SSF46626">
    <property type="entry name" value="Cytochrome c"/>
    <property type="match status" value="1"/>
</dbReference>
<evidence type="ECO:0000256" key="4">
    <source>
        <dbReference type="PROSITE-ProRule" id="PRU00433"/>
    </source>
</evidence>
<evidence type="ECO:0000313" key="8">
    <source>
        <dbReference type="Proteomes" id="UP000318017"/>
    </source>
</evidence>